<dbReference type="Pfam" id="PF00300">
    <property type="entry name" value="His_Phos_1"/>
    <property type="match status" value="1"/>
</dbReference>
<dbReference type="PROSITE" id="PS51462">
    <property type="entry name" value="NUDIX"/>
    <property type="match status" value="1"/>
</dbReference>
<dbReference type="InterPro" id="IPR000086">
    <property type="entry name" value="NUDIX_hydrolase_dom"/>
</dbReference>
<dbReference type="InterPro" id="IPR029033">
    <property type="entry name" value="His_PPase_superfam"/>
</dbReference>
<comment type="cofactor">
    <cofactor evidence="1">
        <name>Mg(2+)</name>
        <dbReference type="ChEBI" id="CHEBI:18420"/>
    </cofactor>
</comment>
<dbReference type="PROSITE" id="PS00893">
    <property type="entry name" value="NUDIX_BOX"/>
    <property type="match status" value="1"/>
</dbReference>
<dbReference type="EMBL" id="FOPJ01000005">
    <property type="protein sequence ID" value="SFG50126.1"/>
    <property type="molecule type" value="Genomic_DNA"/>
</dbReference>
<keyword evidence="4" id="KW-0460">Magnesium</keyword>
<feature type="domain" description="Nudix hydrolase" evidence="6">
    <location>
        <begin position="32"/>
        <end position="153"/>
    </location>
</feature>
<dbReference type="SUPFAM" id="SSF53254">
    <property type="entry name" value="Phosphoglycerate mutase-like"/>
    <property type="match status" value="1"/>
</dbReference>
<dbReference type="SMART" id="SM00855">
    <property type="entry name" value="PGAM"/>
    <property type="match status" value="1"/>
</dbReference>
<dbReference type="PANTHER" id="PTHR43222:SF9">
    <property type="entry name" value="8-OXO-(D)GTP PHOSPHATASE"/>
    <property type="match status" value="1"/>
</dbReference>
<evidence type="ECO:0000313" key="8">
    <source>
        <dbReference type="Proteomes" id="UP000199065"/>
    </source>
</evidence>
<evidence type="ECO:0000256" key="2">
    <source>
        <dbReference type="ARBA" id="ARBA00005582"/>
    </source>
</evidence>
<dbReference type="Proteomes" id="UP000199065">
    <property type="component" value="Unassembled WGS sequence"/>
</dbReference>
<dbReference type="InterPro" id="IPR015797">
    <property type="entry name" value="NUDIX_hydrolase-like_dom_sf"/>
</dbReference>
<dbReference type="Gene3D" id="3.40.50.1240">
    <property type="entry name" value="Phosphoglycerate mutase-like"/>
    <property type="match status" value="1"/>
</dbReference>
<organism evidence="7 8">
    <name type="scientific">Corynebacterium spheniscorum</name>
    <dbReference type="NCBI Taxonomy" id="185761"/>
    <lineage>
        <taxon>Bacteria</taxon>
        <taxon>Bacillati</taxon>
        <taxon>Actinomycetota</taxon>
        <taxon>Actinomycetes</taxon>
        <taxon>Mycobacteriales</taxon>
        <taxon>Corynebacteriaceae</taxon>
        <taxon>Corynebacterium</taxon>
    </lineage>
</organism>
<dbReference type="InterPro" id="IPR013078">
    <property type="entry name" value="His_Pase_superF_clade-1"/>
</dbReference>
<dbReference type="CDD" id="cd07067">
    <property type="entry name" value="HP_PGM_like"/>
    <property type="match status" value="1"/>
</dbReference>
<dbReference type="InterPro" id="IPR020476">
    <property type="entry name" value="Nudix_hydrolase"/>
</dbReference>
<dbReference type="AlphaFoldDB" id="A0A1I2SIT8"/>
<keyword evidence="3 5" id="KW-0378">Hydrolase</keyword>
<dbReference type="GO" id="GO:0016787">
    <property type="term" value="F:hydrolase activity"/>
    <property type="evidence" value="ECO:0007669"/>
    <property type="project" value="UniProtKB-KW"/>
</dbReference>
<sequence length="314" mass="35003">MASETDKDDNGLLAMRGRSQCVPADPAAEHSPATLAAGAVLWRDKKIALIHRPHYDDWSLPKGKVDPGESLAVTARREILEETGLEVRLGSLLGKVTYPVRSRTKVVYYWNAEVLGGEFKKNSEVDELRWVTVEEARELLSYKLDRKVLDKAAKRQPTTTRIIYVRHARAHDRRNWAGDDNKRPLDRKGRRQAEALAQMIAGFYPTKVYSAKPDRCVATAEPIARELGVKVKVDREFGDAAENPRARFDELLTPGVKVVVSQGDTMPKIIAQLAAESGLDVGEPKVKKAGVWVLSFNKNKLKSADYLVSPLPLK</sequence>
<dbReference type="PANTHER" id="PTHR43222">
    <property type="entry name" value="NUDIX HYDROLASE 23"/>
    <property type="match status" value="1"/>
</dbReference>
<protein>
    <submittedName>
        <fullName evidence="7">8-oxo-dGTP diphosphatase</fullName>
    </submittedName>
</protein>
<dbReference type="SUPFAM" id="SSF55811">
    <property type="entry name" value="Nudix"/>
    <property type="match status" value="1"/>
</dbReference>
<evidence type="ECO:0000256" key="3">
    <source>
        <dbReference type="ARBA" id="ARBA00022801"/>
    </source>
</evidence>
<evidence type="ECO:0000259" key="6">
    <source>
        <dbReference type="PROSITE" id="PS51462"/>
    </source>
</evidence>
<accession>A0A1I2SIT8</accession>
<proteinExistence type="inferred from homology"/>
<dbReference type="Pfam" id="PF00293">
    <property type="entry name" value="NUDIX"/>
    <property type="match status" value="1"/>
</dbReference>
<dbReference type="RefSeq" id="WP_223845818.1">
    <property type="nucleotide sequence ID" value="NZ_FOPJ01000005.1"/>
</dbReference>
<evidence type="ECO:0000256" key="1">
    <source>
        <dbReference type="ARBA" id="ARBA00001946"/>
    </source>
</evidence>
<name>A0A1I2SIT8_9CORY</name>
<dbReference type="STRING" id="185761.SAMN05660282_01064"/>
<keyword evidence="8" id="KW-1185">Reference proteome</keyword>
<evidence type="ECO:0000313" key="7">
    <source>
        <dbReference type="EMBL" id="SFG50126.1"/>
    </source>
</evidence>
<dbReference type="PRINTS" id="PR00502">
    <property type="entry name" value="NUDIXFAMILY"/>
</dbReference>
<dbReference type="InterPro" id="IPR020084">
    <property type="entry name" value="NUDIX_hydrolase_CS"/>
</dbReference>
<evidence type="ECO:0000256" key="4">
    <source>
        <dbReference type="ARBA" id="ARBA00022842"/>
    </source>
</evidence>
<dbReference type="CDD" id="cd03673">
    <property type="entry name" value="NUDIX_Ap6A_hydrolase"/>
    <property type="match status" value="1"/>
</dbReference>
<comment type="similarity">
    <text evidence="2 5">Belongs to the Nudix hydrolase family.</text>
</comment>
<reference evidence="7 8" key="1">
    <citation type="submission" date="2016-10" db="EMBL/GenBank/DDBJ databases">
        <authorList>
            <person name="de Groot N.N."/>
        </authorList>
    </citation>
    <scope>NUCLEOTIDE SEQUENCE [LARGE SCALE GENOMIC DNA]</scope>
    <source>
        <strain>J11</strain>
        <strain evidence="8">PG 39</strain>
    </source>
</reference>
<evidence type="ECO:0000256" key="5">
    <source>
        <dbReference type="RuleBase" id="RU003476"/>
    </source>
</evidence>
<dbReference type="Gene3D" id="3.90.79.10">
    <property type="entry name" value="Nucleoside Triphosphate Pyrophosphohydrolase"/>
    <property type="match status" value="1"/>
</dbReference>
<gene>
    <name evidence="7" type="ORF">SAMN05660282_01064</name>
</gene>